<dbReference type="AlphaFoldDB" id="A0A504YJN7"/>
<evidence type="ECO:0000313" key="1">
    <source>
        <dbReference type="EMBL" id="TPP61962.1"/>
    </source>
</evidence>
<comment type="caution">
    <text evidence="1">The sequence shown here is derived from an EMBL/GenBank/DDBJ whole genome shotgun (WGS) entry which is preliminary data.</text>
</comment>
<evidence type="ECO:0000313" key="2">
    <source>
        <dbReference type="Proteomes" id="UP000316759"/>
    </source>
</evidence>
<keyword evidence="2" id="KW-1185">Reference proteome</keyword>
<accession>A0A504YJN7</accession>
<dbReference type="EMBL" id="SUNJ01007489">
    <property type="protein sequence ID" value="TPP61962.1"/>
    <property type="molecule type" value="Genomic_DNA"/>
</dbReference>
<proteinExistence type="predicted"/>
<sequence>MIMNPHEAREAELELLRSMYTVGKELIFHNEPCVDVTDLKSLDQEYIFVNRSVYFTLKADGIWRRLRVYNEAYTNSDREVYGTSSYKELARLPMVFRSFLSHQSRFAWLHNGGSLQINSVWCLVFQDDCRKVFLLIRPRPRQSFL</sequence>
<organism evidence="1 2">
    <name type="scientific">Fasciola gigantica</name>
    <name type="common">Giant liver fluke</name>
    <dbReference type="NCBI Taxonomy" id="46835"/>
    <lineage>
        <taxon>Eukaryota</taxon>
        <taxon>Metazoa</taxon>
        <taxon>Spiralia</taxon>
        <taxon>Lophotrochozoa</taxon>
        <taxon>Platyhelminthes</taxon>
        <taxon>Trematoda</taxon>
        <taxon>Digenea</taxon>
        <taxon>Plagiorchiida</taxon>
        <taxon>Echinostomata</taxon>
        <taxon>Echinostomatoidea</taxon>
        <taxon>Fasciolidae</taxon>
        <taxon>Fasciola</taxon>
    </lineage>
</organism>
<reference evidence="1 2" key="1">
    <citation type="submission" date="2019-04" db="EMBL/GenBank/DDBJ databases">
        <title>Annotation for the trematode Fasciola gigantica.</title>
        <authorList>
            <person name="Choi Y.-J."/>
        </authorList>
    </citation>
    <scope>NUCLEOTIDE SEQUENCE [LARGE SCALE GENOMIC DNA]</scope>
    <source>
        <strain evidence="1">Uganda_cow_1</strain>
    </source>
</reference>
<name>A0A504YJN7_FASGI</name>
<protein>
    <submittedName>
        <fullName evidence="1">Uncharacterized protein</fullName>
    </submittedName>
</protein>
<dbReference type="Proteomes" id="UP000316759">
    <property type="component" value="Unassembled WGS sequence"/>
</dbReference>
<gene>
    <name evidence="1" type="ORF">FGIG_02864</name>
</gene>
<dbReference type="OrthoDB" id="432412at2759"/>